<evidence type="ECO:0000313" key="3">
    <source>
        <dbReference type="Proteomes" id="UP000092993"/>
    </source>
</evidence>
<keyword evidence="1" id="KW-0472">Membrane</keyword>
<dbReference type="EMBL" id="LUGG01000004">
    <property type="protein sequence ID" value="OBZ75495.1"/>
    <property type="molecule type" value="Genomic_DNA"/>
</dbReference>
<keyword evidence="1" id="KW-1133">Transmembrane helix</keyword>
<proteinExistence type="predicted"/>
<keyword evidence="1" id="KW-0812">Transmembrane</keyword>
<dbReference type="AlphaFoldDB" id="A0A1C7MF05"/>
<gene>
    <name evidence="2" type="ORF">A0H81_04708</name>
</gene>
<comment type="caution">
    <text evidence="2">The sequence shown here is derived from an EMBL/GenBank/DDBJ whole genome shotgun (WGS) entry which is preliminary data.</text>
</comment>
<dbReference type="Proteomes" id="UP000092993">
    <property type="component" value="Unassembled WGS sequence"/>
</dbReference>
<accession>A0A1C7MF05</accession>
<organism evidence="2 3">
    <name type="scientific">Grifola frondosa</name>
    <name type="common">Maitake</name>
    <name type="synonym">Polyporus frondosus</name>
    <dbReference type="NCBI Taxonomy" id="5627"/>
    <lineage>
        <taxon>Eukaryota</taxon>
        <taxon>Fungi</taxon>
        <taxon>Dikarya</taxon>
        <taxon>Basidiomycota</taxon>
        <taxon>Agaricomycotina</taxon>
        <taxon>Agaricomycetes</taxon>
        <taxon>Polyporales</taxon>
        <taxon>Grifolaceae</taxon>
        <taxon>Grifola</taxon>
    </lineage>
</organism>
<sequence>MLVRNCGCVCDSMLVTGTCPRSFCAVCSTRPTVPFLRRRLYLLGKHSACSTSSRHHASVLVRFPRSTTPDALRTVHYLPSGMHTASAAPATFISSARLRCPTGLRPTVRINELLGHLLTIFIFIFPTARLSFLVRSCNFVSGL</sequence>
<evidence type="ECO:0000313" key="2">
    <source>
        <dbReference type="EMBL" id="OBZ75495.1"/>
    </source>
</evidence>
<name>A0A1C7MF05_GRIFR</name>
<feature type="transmembrane region" description="Helical" evidence="1">
    <location>
        <begin position="113"/>
        <end position="134"/>
    </location>
</feature>
<protein>
    <submittedName>
        <fullName evidence="2">Uncharacterized protein</fullName>
    </submittedName>
</protein>
<reference evidence="2 3" key="1">
    <citation type="submission" date="2016-03" db="EMBL/GenBank/DDBJ databases">
        <title>Whole genome sequencing of Grifola frondosa 9006-11.</title>
        <authorList>
            <person name="Min B."/>
            <person name="Park H."/>
            <person name="Kim J.-G."/>
            <person name="Cho H."/>
            <person name="Oh Y.-L."/>
            <person name="Kong W.-S."/>
            <person name="Choi I.-G."/>
        </authorList>
    </citation>
    <scope>NUCLEOTIDE SEQUENCE [LARGE SCALE GENOMIC DNA]</scope>
    <source>
        <strain evidence="2 3">9006-11</strain>
    </source>
</reference>
<evidence type="ECO:0000256" key="1">
    <source>
        <dbReference type="SAM" id="Phobius"/>
    </source>
</evidence>
<keyword evidence="3" id="KW-1185">Reference proteome</keyword>